<dbReference type="InterPro" id="IPR006656">
    <property type="entry name" value="Mopterin_OxRdtase"/>
</dbReference>
<comment type="caution">
    <text evidence="8">The sequence shown here is derived from an EMBL/GenBank/DDBJ whole genome shotgun (WGS) entry which is preliminary data.</text>
</comment>
<dbReference type="Pfam" id="PF04879">
    <property type="entry name" value="Molybdop_Fe4S4"/>
    <property type="match status" value="1"/>
</dbReference>
<dbReference type="SUPFAM" id="SSF63380">
    <property type="entry name" value="Riboflavin synthase domain-like"/>
    <property type="match status" value="1"/>
</dbReference>
<evidence type="ECO:0000313" key="8">
    <source>
        <dbReference type="EMBL" id="MFC3104577.1"/>
    </source>
</evidence>
<evidence type="ECO:0000256" key="4">
    <source>
        <dbReference type="ARBA" id="ARBA00023014"/>
    </source>
</evidence>
<protein>
    <submittedName>
        <fullName evidence="8">Molybdopterin-dependent oxidoreductase</fullName>
    </submittedName>
</protein>
<dbReference type="SUPFAM" id="SSF50692">
    <property type="entry name" value="ADC-like"/>
    <property type="match status" value="1"/>
</dbReference>
<evidence type="ECO:0000313" key="9">
    <source>
        <dbReference type="Proteomes" id="UP001595462"/>
    </source>
</evidence>
<dbReference type="Gene3D" id="3.10.20.30">
    <property type="match status" value="1"/>
</dbReference>
<dbReference type="InterPro" id="IPR037949">
    <property type="entry name" value="MopB_CT_Acetylene-hydratase"/>
</dbReference>
<accession>A0ABV7ESL0</accession>
<dbReference type="PANTHER" id="PTHR43742:SF6">
    <property type="entry name" value="OXIDOREDUCTASE YYAE-RELATED"/>
    <property type="match status" value="1"/>
</dbReference>
<sequence length="1134" mass="124437">MTRTLSGYCTLCRSRCGTLNTVDGDRLTAVEADPGHPTGQATCAKGRAAPELVHSRERILYPMMRTGAKDAEDPGWQRISWDDALTRITDRLAHYRDRHGAESVAFSVTTPSGTPMSDSIDWVERFIRLYGSPNTIYATELCNWHKDHAHAFTFGCGMPVADYSRAHLNILWGHNPATVWLSQAGKLADQKSSERKALLVIDPRETAHARNADLWLRIRPGTDGALALGLANVLIERQAYDTQFIRRWTNAPLLVDDASGRFVRAEAITAGATGFLAWSAPAQHAVIVDTQQAIDAELSTQLALDGTHRIMLEGGGAISCRPAFEHYRKACAAWSVERTAAATGLAAAEIEQAADMLIAAGQAVSYHGWTGIGQHNNATQTERAIATLYALTGSFDRIGGNRIYGPLPWRRVNDLSLLDEGQRRKALGYEKRPLGPPASGWVTAGDVYDAILERKPYAVRALFGFGANFLVSQPDPERGEQALRSLEFHVHCDLFHTPTNAYADILLPINTPWEREGLRPGFEIDAEAAAHVQLRQRMVPPRGESRADYDVVMALACRLGMSAQFFDGDIVAGWNHMLAPLGLDIATLRAQPRGRRVALDSSECKYAKPTGDGNVVGFDTPTRRVEFYSEKLHAHDYPAVPQISLPTPNGSALPLTLMTAKDGYYCHSQHRQIGSLRRRSPCPRVAISPALAAQRGFEEDQWVAVSGPVGRARMRVHIDRALDDGVVVADYGWWQACDDLGLPGAPIHGPTSRNINAVFDATDRDPLSGAIALRSGACDLQAIDTNPHWPGFRPLRVAGVERETDDVVSIRLCATDGGALAGFQPGQHLPLRFEMTDGHRLERCYSLSGVASPAPEEYRISVKRLFSPSSDRPALVSHHVNNALKVGDHVWARMPAGRFTLPRCHSAPIVLIAGGIGITPFLSLLESLAYDGAATMPDIWLVYANRNSQQHPFRARIDALAEHLPRLTLINVYSKPLAHDRLGRDYVHAGRIDDTLIDPYWLSRRARFYLCGPGTMMTQLRERLLRHGVFAFEIFSETFAPPETADLSALEPRRIYLTRSDVTLTWTPDHGSILACAEHNGIELPSGCRAGQCESCALRLVAGRVHTDVALDALDSDTCLTCQAVPLSDIELDA</sequence>
<dbReference type="Gene3D" id="2.40.40.20">
    <property type="match status" value="1"/>
</dbReference>
<dbReference type="Pfam" id="PF00384">
    <property type="entry name" value="Molybdopterin"/>
    <property type="match status" value="1"/>
</dbReference>
<dbReference type="CDD" id="cd06184">
    <property type="entry name" value="flavohem_like_fad_nad_binding"/>
    <property type="match status" value="1"/>
</dbReference>
<evidence type="ECO:0000256" key="2">
    <source>
        <dbReference type="ARBA" id="ARBA00022723"/>
    </source>
</evidence>
<dbReference type="CDD" id="cd02781">
    <property type="entry name" value="MopB_CT_Acetylene-hydratase"/>
    <property type="match status" value="1"/>
</dbReference>
<dbReference type="InterPro" id="IPR039261">
    <property type="entry name" value="FNR_nucleotide-bd"/>
</dbReference>
<keyword evidence="4" id="KW-0411">Iron-sulfur</keyword>
<dbReference type="PROSITE" id="PS51384">
    <property type="entry name" value="FAD_FR"/>
    <property type="match status" value="1"/>
</dbReference>
<evidence type="ECO:0000259" key="5">
    <source>
        <dbReference type="PROSITE" id="PS51085"/>
    </source>
</evidence>
<dbReference type="PROSITE" id="PS51669">
    <property type="entry name" value="4FE4S_MOW_BIS_MGD"/>
    <property type="match status" value="1"/>
</dbReference>
<dbReference type="PROSITE" id="PS51085">
    <property type="entry name" value="2FE2S_FER_2"/>
    <property type="match status" value="1"/>
</dbReference>
<dbReference type="Pfam" id="PF01568">
    <property type="entry name" value="Molydop_binding"/>
    <property type="match status" value="1"/>
</dbReference>
<feature type="domain" description="2Fe-2S ferredoxin-type" evidence="5">
    <location>
        <begin position="1053"/>
        <end position="1134"/>
    </location>
</feature>
<organism evidence="8 9">
    <name type="scientific">Salinisphaera aquimarina</name>
    <dbReference type="NCBI Taxonomy" id="2094031"/>
    <lineage>
        <taxon>Bacteria</taxon>
        <taxon>Pseudomonadati</taxon>
        <taxon>Pseudomonadota</taxon>
        <taxon>Gammaproteobacteria</taxon>
        <taxon>Salinisphaerales</taxon>
        <taxon>Salinisphaeraceae</taxon>
        <taxon>Salinisphaera</taxon>
    </lineage>
</organism>
<dbReference type="Gene3D" id="2.20.25.90">
    <property type="entry name" value="ADC-like domains"/>
    <property type="match status" value="1"/>
</dbReference>
<dbReference type="PANTHER" id="PTHR43742">
    <property type="entry name" value="TRIMETHYLAMINE-N-OXIDE REDUCTASE"/>
    <property type="match status" value="1"/>
</dbReference>
<dbReference type="InterPro" id="IPR036010">
    <property type="entry name" value="2Fe-2S_ferredoxin-like_sf"/>
</dbReference>
<keyword evidence="2" id="KW-0479">Metal-binding</keyword>
<dbReference type="Proteomes" id="UP001595462">
    <property type="component" value="Unassembled WGS sequence"/>
</dbReference>
<dbReference type="InterPro" id="IPR012675">
    <property type="entry name" value="Beta-grasp_dom_sf"/>
</dbReference>
<dbReference type="SUPFAM" id="SSF52343">
    <property type="entry name" value="Ferredoxin reductase-like, C-terminal NADP-linked domain"/>
    <property type="match status" value="1"/>
</dbReference>
<dbReference type="InterPro" id="IPR017927">
    <property type="entry name" value="FAD-bd_FR_type"/>
</dbReference>
<dbReference type="Pfam" id="PF00111">
    <property type="entry name" value="Fer2"/>
    <property type="match status" value="1"/>
</dbReference>
<dbReference type="InterPro" id="IPR050612">
    <property type="entry name" value="Prok_Mopterin_Oxidored"/>
</dbReference>
<feature type="domain" description="4Fe-4S Mo/W bis-MGD-type" evidence="7">
    <location>
        <begin position="2"/>
        <end position="57"/>
    </location>
</feature>
<dbReference type="Pfam" id="PF00175">
    <property type="entry name" value="NAD_binding_1"/>
    <property type="match status" value="1"/>
</dbReference>
<evidence type="ECO:0000259" key="6">
    <source>
        <dbReference type="PROSITE" id="PS51384"/>
    </source>
</evidence>
<dbReference type="InterPro" id="IPR001433">
    <property type="entry name" value="OxRdtase_FAD/NAD-bd"/>
</dbReference>
<dbReference type="CDD" id="cd00207">
    <property type="entry name" value="fer2"/>
    <property type="match status" value="1"/>
</dbReference>
<dbReference type="InterPro" id="IPR006963">
    <property type="entry name" value="Mopterin_OxRdtase_4Fe-4S_dom"/>
</dbReference>
<dbReference type="RefSeq" id="WP_380689845.1">
    <property type="nucleotide sequence ID" value="NZ_JBHRSS010000004.1"/>
</dbReference>
<dbReference type="InterPro" id="IPR017938">
    <property type="entry name" value="Riboflavin_synthase-like_b-brl"/>
</dbReference>
<dbReference type="Gene3D" id="3.40.50.80">
    <property type="entry name" value="Nucleotide-binding domain of ferredoxin-NADP reductase (FNR) module"/>
    <property type="match status" value="1"/>
</dbReference>
<evidence type="ECO:0000259" key="7">
    <source>
        <dbReference type="PROSITE" id="PS51669"/>
    </source>
</evidence>
<dbReference type="InterPro" id="IPR009010">
    <property type="entry name" value="Asp_de-COase-like_dom_sf"/>
</dbReference>
<dbReference type="InterPro" id="IPR006657">
    <property type="entry name" value="MoPterin_dinucl-bd_dom"/>
</dbReference>
<name>A0ABV7ESL0_9GAMM</name>
<dbReference type="Gene3D" id="3.40.228.10">
    <property type="entry name" value="Dimethylsulfoxide Reductase, domain 2"/>
    <property type="match status" value="1"/>
</dbReference>
<dbReference type="SUPFAM" id="SSF54292">
    <property type="entry name" value="2Fe-2S ferredoxin-like"/>
    <property type="match status" value="1"/>
</dbReference>
<reference evidence="9" key="1">
    <citation type="journal article" date="2019" name="Int. J. Syst. Evol. Microbiol.">
        <title>The Global Catalogue of Microorganisms (GCM) 10K type strain sequencing project: providing services to taxonomists for standard genome sequencing and annotation.</title>
        <authorList>
            <consortium name="The Broad Institute Genomics Platform"/>
            <consortium name="The Broad Institute Genome Sequencing Center for Infectious Disease"/>
            <person name="Wu L."/>
            <person name="Ma J."/>
        </authorList>
    </citation>
    <scope>NUCLEOTIDE SEQUENCE [LARGE SCALE GENOMIC DNA]</scope>
    <source>
        <strain evidence="9">KCTC 52640</strain>
    </source>
</reference>
<evidence type="ECO:0000256" key="1">
    <source>
        <dbReference type="ARBA" id="ARBA00010312"/>
    </source>
</evidence>
<keyword evidence="3" id="KW-0408">Iron</keyword>
<dbReference type="Gene3D" id="2.40.30.10">
    <property type="entry name" value="Translation factors"/>
    <property type="match status" value="1"/>
</dbReference>
<evidence type="ECO:0000256" key="3">
    <source>
        <dbReference type="ARBA" id="ARBA00023004"/>
    </source>
</evidence>
<dbReference type="InterPro" id="IPR001041">
    <property type="entry name" value="2Fe-2S_ferredoxin-type"/>
</dbReference>
<dbReference type="EMBL" id="JBHRSS010000004">
    <property type="protein sequence ID" value="MFC3104577.1"/>
    <property type="molecule type" value="Genomic_DNA"/>
</dbReference>
<dbReference type="SMART" id="SM00926">
    <property type="entry name" value="Molybdop_Fe4S4"/>
    <property type="match status" value="1"/>
</dbReference>
<dbReference type="Gene3D" id="3.40.50.740">
    <property type="match status" value="2"/>
</dbReference>
<gene>
    <name evidence="8" type="ORF">ACFOSU_11835</name>
</gene>
<comment type="similarity">
    <text evidence="1">Belongs to the prokaryotic molybdopterin-containing oxidoreductase family.</text>
</comment>
<dbReference type="SUPFAM" id="SSF53706">
    <property type="entry name" value="Formate dehydrogenase/DMSO reductase, domains 1-3"/>
    <property type="match status" value="1"/>
</dbReference>
<keyword evidence="9" id="KW-1185">Reference proteome</keyword>
<proteinExistence type="inferred from homology"/>
<feature type="domain" description="FAD-binding FR-type" evidence="6">
    <location>
        <begin position="790"/>
        <end position="902"/>
    </location>
</feature>